<protein>
    <recommendedName>
        <fullName evidence="3">DUF4145 domain-containing protein</fullName>
    </recommendedName>
</protein>
<name>A0ABV9I0Q4_9FLAO</name>
<comment type="caution">
    <text evidence="1">The sequence shown here is derived from an EMBL/GenBank/DDBJ whole genome shotgun (WGS) entry which is preliminary data.</text>
</comment>
<evidence type="ECO:0008006" key="3">
    <source>
        <dbReference type="Google" id="ProtNLM"/>
    </source>
</evidence>
<gene>
    <name evidence="1" type="ORF">ACFO3O_19010</name>
</gene>
<evidence type="ECO:0000313" key="2">
    <source>
        <dbReference type="Proteomes" id="UP001596043"/>
    </source>
</evidence>
<dbReference type="Proteomes" id="UP001596043">
    <property type="component" value="Unassembled WGS sequence"/>
</dbReference>
<evidence type="ECO:0000313" key="1">
    <source>
        <dbReference type="EMBL" id="MFC4636007.1"/>
    </source>
</evidence>
<accession>A0ABV9I0Q4</accession>
<dbReference type="RefSeq" id="WP_379981786.1">
    <property type="nucleotide sequence ID" value="NZ_JBHSFV010000014.1"/>
</dbReference>
<dbReference type="EMBL" id="JBHSFV010000014">
    <property type="protein sequence ID" value="MFC4636007.1"/>
    <property type="molecule type" value="Genomic_DNA"/>
</dbReference>
<keyword evidence="2" id="KW-1185">Reference proteome</keyword>
<organism evidence="1 2">
    <name type="scientific">Dokdonia ponticola</name>
    <dbReference type="NCBI Taxonomy" id="2041041"/>
    <lineage>
        <taxon>Bacteria</taxon>
        <taxon>Pseudomonadati</taxon>
        <taxon>Bacteroidota</taxon>
        <taxon>Flavobacteriia</taxon>
        <taxon>Flavobacteriales</taxon>
        <taxon>Flavobacteriaceae</taxon>
        <taxon>Dokdonia</taxon>
    </lineage>
</organism>
<reference evidence="2" key="1">
    <citation type="journal article" date="2019" name="Int. J. Syst. Evol. Microbiol.">
        <title>The Global Catalogue of Microorganisms (GCM) 10K type strain sequencing project: providing services to taxonomists for standard genome sequencing and annotation.</title>
        <authorList>
            <consortium name="The Broad Institute Genomics Platform"/>
            <consortium name="The Broad Institute Genome Sequencing Center for Infectious Disease"/>
            <person name="Wu L."/>
            <person name="Ma J."/>
        </authorList>
    </citation>
    <scope>NUCLEOTIDE SEQUENCE [LARGE SCALE GENOMIC DNA]</scope>
    <source>
        <strain evidence="2">YJ-61-S</strain>
    </source>
</reference>
<sequence length="365" mass="42529">MKDPILQGNEIFNDILSQHPQHIVNLTDAKNLLCEIIKESNKSVLVDFISCGGWDHLTGVEIDIEHNLLYLIDENYKSEDNTSLNVKTGCVIKFKELIHFYNSRTSAIFLRGYTFKKKEIEKHFSRNSKFNFNNEFNDNFSKAFKSIKTDIVEELVVYNTPIYSISILPFDTYYNAYSMSQNLIFEMNFLVCNTFLKETKTKLLDAEKNDEDTICEKINTGRRHFEFALKIECCLIAAKVPVWNYEGVKELKFPNEYCNLTFGDLVKLIKPYVNENLGSIHNKIVRDSNLLSHDSGYPIVHSYAVETISLMIDYVSQIEKIIYQRNKLIARYTSNFKDKKEENHSEIVRLSKFLNKNDILPKNIL</sequence>
<proteinExistence type="predicted"/>